<dbReference type="PANTHER" id="PTHR32309:SF13">
    <property type="entry name" value="FERRIC ENTEROBACTIN TRANSPORT PROTEIN FEPE"/>
    <property type="match status" value="1"/>
</dbReference>
<evidence type="ECO:0000256" key="7">
    <source>
        <dbReference type="SAM" id="Phobius"/>
    </source>
</evidence>
<accession>A0A060H5D9</accession>
<reference evidence="10 11" key="1">
    <citation type="submission" date="2013-08" db="EMBL/GenBank/DDBJ databases">
        <authorList>
            <person name="Stouthamer R."/>
            <person name="Nunney L."/>
        </authorList>
    </citation>
    <scope>NUCLEOTIDE SEQUENCE [LARGE SCALE GENOMIC DNA]</scope>
    <source>
        <strain evidence="11">ann-1</strain>
    </source>
</reference>
<keyword evidence="4 7" id="KW-1133">Transmembrane helix</keyword>
<feature type="domain" description="Polysaccharide chain length determinant N-terminal" evidence="8">
    <location>
        <begin position="20"/>
        <end position="110"/>
    </location>
</feature>
<feature type="coiled-coil region" evidence="6">
    <location>
        <begin position="340"/>
        <end position="398"/>
    </location>
</feature>
<name>A0A060H5D9_XYLFS</name>
<protein>
    <submittedName>
        <fullName evidence="10">GumC protein</fullName>
    </submittedName>
</protein>
<proteinExistence type="predicted"/>
<dbReference type="Pfam" id="PF02706">
    <property type="entry name" value="Wzz"/>
    <property type="match status" value="1"/>
</dbReference>
<organism evidence="10 11">
    <name type="scientific">Xylella fastidiosa subsp. sandyi Ann-1</name>
    <dbReference type="NCBI Taxonomy" id="155920"/>
    <lineage>
        <taxon>Bacteria</taxon>
        <taxon>Pseudomonadati</taxon>
        <taxon>Pseudomonadota</taxon>
        <taxon>Gammaproteobacteria</taxon>
        <taxon>Lysobacterales</taxon>
        <taxon>Lysobacteraceae</taxon>
        <taxon>Xylella</taxon>
    </lineage>
</organism>
<dbReference type="HOGENOM" id="CLU_009912_5_2_6"/>
<keyword evidence="6" id="KW-0175">Coiled coil</keyword>
<dbReference type="RefSeq" id="WP_020851292.1">
    <property type="nucleotide sequence ID" value="NZ_CP006696.1"/>
</dbReference>
<evidence type="ECO:0000259" key="8">
    <source>
        <dbReference type="Pfam" id="PF02706"/>
    </source>
</evidence>
<evidence type="ECO:0000256" key="4">
    <source>
        <dbReference type="ARBA" id="ARBA00022989"/>
    </source>
</evidence>
<evidence type="ECO:0000256" key="6">
    <source>
        <dbReference type="SAM" id="Coils"/>
    </source>
</evidence>
<evidence type="ECO:0000256" key="1">
    <source>
        <dbReference type="ARBA" id="ARBA00004651"/>
    </source>
</evidence>
<dbReference type="InterPro" id="IPR003856">
    <property type="entry name" value="LPS_length_determ_N"/>
</dbReference>
<dbReference type="PANTHER" id="PTHR32309">
    <property type="entry name" value="TYROSINE-PROTEIN KINASE"/>
    <property type="match status" value="1"/>
</dbReference>
<feature type="transmembrane region" description="Helical" evidence="7">
    <location>
        <begin position="430"/>
        <end position="451"/>
    </location>
</feature>
<dbReference type="GO" id="GO:0004713">
    <property type="term" value="F:protein tyrosine kinase activity"/>
    <property type="evidence" value="ECO:0007669"/>
    <property type="project" value="TreeGrafter"/>
</dbReference>
<sequence>MDYPNQTSSALFHSSEPLGLNLVDYLRVLLSQYWLIIGIAIGVTSLTFGVSLLLPQKFRATATLQIERDVPKVMNVDNLIPVESPLDRDFYQTQYQLLQSRSLARAVIRKMNLGREPMLKPLVDKVLSKVQSLPVNTRNTAIESALIEMMLNSLKIEPILNSRLVYVHFDSRDPTLSAKVANAYAKMFIENNQQRRSNAFSFAMKYLAGRLEQLRIKVDKSERNVVAYSTDEKIVSVGDEKPSLSAQNLSDLNALLASAQNERIRAEASWRQASIGDGLSIPQVLSNLLVQSLRTEQANMVNEYQQKLSMFKPEYPEMQRLKARIKENTKQINAEVFNIRQSLKAQYEAALRQENLLNDRIAVLEKDELDLKTRLIRYNLLEREAETDRQLYDALLQRYKEISVLGDVGSNNVTVVDAADIPSRPISPNLLMNTILGGIFGVFLGLTVAMVRYSMHGAKRINVMSVE</sequence>
<keyword evidence="3 7" id="KW-0812">Transmembrane</keyword>
<dbReference type="GO" id="GO:0005886">
    <property type="term" value="C:plasma membrane"/>
    <property type="evidence" value="ECO:0007669"/>
    <property type="project" value="UniProtKB-SubCell"/>
</dbReference>
<keyword evidence="5 7" id="KW-0472">Membrane</keyword>
<feature type="coiled-coil region" evidence="6">
    <location>
        <begin position="204"/>
        <end position="269"/>
    </location>
</feature>
<dbReference type="InterPro" id="IPR050445">
    <property type="entry name" value="Bact_polysacc_biosynth/exp"/>
</dbReference>
<dbReference type="AlphaFoldDB" id="A0A060H5D9"/>
<feature type="domain" description="Tyrosine-protein kinase G-rich" evidence="9">
    <location>
        <begin position="381"/>
        <end position="453"/>
    </location>
</feature>
<evidence type="ECO:0000256" key="5">
    <source>
        <dbReference type="ARBA" id="ARBA00023136"/>
    </source>
</evidence>
<evidence type="ECO:0000313" key="11">
    <source>
        <dbReference type="Proteomes" id="UP000027215"/>
    </source>
</evidence>
<dbReference type="Pfam" id="PF13807">
    <property type="entry name" value="GNVR"/>
    <property type="match status" value="1"/>
</dbReference>
<dbReference type="PATRIC" id="fig|155920.8.peg.2591"/>
<dbReference type="KEGG" id="xfs:D934_11070"/>
<gene>
    <name evidence="10" type="ORF">D934_11070</name>
</gene>
<evidence type="ECO:0000256" key="2">
    <source>
        <dbReference type="ARBA" id="ARBA00022475"/>
    </source>
</evidence>
<feature type="transmembrane region" description="Helical" evidence="7">
    <location>
        <begin position="33"/>
        <end position="54"/>
    </location>
</feature>
<evidence type="ECO:0000259" key="9">
    <source>
        <dbReference type="Pfam" id="PF13807"/>
    </source>
</evidence>
<comment type="subcellular location">
    <subcellularLocation>
        <location evidence="1">Cell membrane</location>
        <topology evidence="1">Multi-pass membrane protein</topology>
    </subcellularLocation>
</comment>
<dbReference type="Proteomes" id="UP000027215">
    <property type="component" value="Chromosome"/>
</dbReference>
<dbReference type="InterPro" id="IPR032807">
    <property type="entry name" value="GNVR"/>
</dbReference>
<dbReference type="EMBL" id="CP006696">
    <property type="protein sequence ID" value="AIC10520.1"/>
    <property type="molecule type" value="Genomic_DNA"/>
</dbReference>
<evidence type="ECO:0000313" key="10">
    <source>
        <dbReference type="EMBL" id="AIC10520.1"/>
    </source>
</evidence>
<keyword evidence="2" id="KW-1003">Cell membrane</keyword>
<evidence type="ECO:0000256" key="3">
    <source>
        <dbReference type="ARBA" id="ARBA00022692"/>
    </source>
</evidence>